<organism evidence="1 2">
    <name type="scientific">Sesamum indicum</name>
    <name type="common">Oriental sesame</name>
    <name type="synonym">Sesamum orientale</name>
    <dbReference type="NCBI Taxonomy" id="4182"/>
    <lineage>
        <taxon>Eukaryota</taxon>
        <taxon>Viridiplantae</taxon>
        <taxon>Streptophyta</taxon>
        <taxon>Embryophyta</taxon>
        <taxon>Tracheophyta</taxon>
        <taxon>Spermatophyta</taxon>
        <taxon>Magnoliopsida</taxon>
        <taxon>eudicotyledons</taxon>
        <taxon>Gunneridae</taxon>
        <taxon>Pentapetalae</taxon>
        <taxon>asterids</taxon>
        <taxon>lamiids</taxon>
        <taxon>Lamiales</taxon>
        <taxon>Pedaliaceae</taxon>
        <taxon>Sesamum</taxon>
    </lineage>
</organism>
<dbReference type="RefSeq" id="XP_011074878.1">
    <property type="nucleotide sequence ID" value="XM_011076576.2"/>
</dbReference>
<accession>A0A6I9T3K7</accession>
<gene>
    <name evidence="2" type="primary">LOC105159498</name>
</gene>
<name>A0A6I9T3K7_SESIN</name>
<evidence type="ECO:0000313" key="2">
    <source>
        <dbReference type="RefSeq" id="XP_011074878.1"/>
    </source>
</evidence>
<dbReference type="AlphaFoldDB" id="A0A6I9T3K7"/>
<dbReference type="OrthoDB" id="847067at2759"/>
<evidence type="ECO:0000313" key="1">
    <source>
        <dbReference type="Proteomes" id="UP000504604"/>
    </source>
</evidence>
<dbReference type="GeneID" id="105159498"/>
<keyword evidence="1" id="KW-1185">Reference proteome</keyword>
<dbReference type="InParanoid" id="A0A6I9T3K7"/>
<dbReference type="KEGG" id="sind:105159498"/>
<sequence>MRNNKGVIINVYTESSRNLRPDRNIHPNKNINANLLSSNNNPRLGYDRRARLLAYAQELRHANAQDVERPFKNSTPRHKKRRWSLPAQKMIRVLLSRFDGVKRKWKYGSIVTEEYYSDPEGSSNQERMSSRKPRRRHDSHFCIYMISYSLRFHAEETAVFLEEDLQCLAMPKWKMLIHLAEMFLILTR</sequence>
<proteinExistence type="predicted"/>
<dbReference type="Proteomes" id="UP000504604">
    <property type="component" value="Linkage group LG3"/>
</dbReference>
<reference evidence="2" key="1">
    <citation type="submission" date="2025-08" db="UniProtKB">
        <authorList>
            <consortium name="RefSeq"/>
        </authorList>
    </citation>
    <scope>IDENTIFICATION</scope>
</reference>
<protein>
    <submittedName>
        <fullName evidence="2">Uncharacterized protein LOC105159498 isoform X1</fullName>
    </submittedName>
</protein>